<name>A0A9K3N5B6_HELAN</name>
<evidence type="ECO:0000259" key="7">
    <source>
        <dbReference type="Pfam" id="PF01643"/>
    </source>
</evidence>
<reference evidence="8" key="2">
    <citation type="submission" date="2020-06" db="EMBL/GenBank/DDBJ databases">
        <title>Helianthus annuus Genome sequencing and assembly Release 2.</title>
        <authorList>
            <person name="Gouzy J."/>
            <person name="Langlade N."/>
            <person name="Munos S."/>
        </authorList>
    </citation>
    <scope>NUCLEOTIDE SEQUENCE</scope>
    <source>
        <tissue evidence="8">Leaves</tissue>
    </source>
</reference>
<dbReference type="Gene3D" id="3.10.129.10">
    <property type="entry name" value="Hotdog Thioesterase"/>
    <property type="match status" value="1"/>
</dbReference>
<keyword evidence="6" id="KW-0276">Fatty acid metabolism</keyword>
<comment type="subcellular location">
    <subcellularLocation>
        <location evidence="1 6">Plastid</location>
        <location evidence="1 6">Chloroplast</location>
    </subcellularLocation>
</comment>
<proteinExistence type="inferred from homology"/>
<dbReference type="AlphaFoldDB" id="A0A9K3N5B6"/>
<organism evidence="8 9">
    <name type="scientific">Helianthus annuus</name>
    <name type="common">Common sunflower</name>
    <dbReference type="NCBI Taxonomy" id="4232"/>
    <lineage>
        <taxon>Eukaryota</taxon>
        <taxon>Viridiplantae</taxon>
        <taxon>Streptophyta</taxon>
        <taxon>Embryophyta</taxon>
        <taxon>Tracheophyta</taxon>
        <taxon>Spermatophyta</taxon>
        <taxon>Magnoliopsida</taxon>
        <taxon>eudicotyledons</taxon>
        <taxon>Gunneridae</taxon>
        <taxon>Pentapetalae</taxon>
        <taxon>asterids</taxon>
        <taxon>campanulids</taxon>
        <taxon>Asterales</taxon>
        <taxon>Asteraceae</taxon>
        <taxon>Asteroideae</taxon>
        <taxon>Heliantheae alliance</taxon>
        <taxon>Heliantheae</taxon>
        <taxon>Helianthus</taxon>
    </lineage>
</organism>
<keyword evidence="6" id="KW-0444">Lipid biosynthesis</keyword>
<evidence type="ECO:0000256" key="6">
    <source>
        <dbReference type="RuleBase" id="RU363096"/>
    </source>
</evidence>
<dbReference type="InterPro" id="IPR002864">
    <property type="entry name" value="Acyl-ACP_thioesterase_NHD"/>
</dbReference>
<keyword evidence="6" id="KW-0443">Lipid metabolism</keyword>
<evidence type="ECO:0000313" key="8">
    <source>
        <dbReference type="EMBL" id="KAF5787851.1"/>
    </source>
</evidence>
<dbReference type="Gramene" id="mRNA:HanXRQr2_Chr10g0457471">
    <property type="protein sequence ID" value="mRNA:HanXRQr2_Chr10g0457471"/>
    <property type="gene ID" value="HanXRQr2_Chr10g0457471"/>
</dbReference>
<evidence type="ECO:0000256" key="2">
    <source>
        <dbReference type="ARBA" id="ARBA00006500"/>
    </source>
</evidence>
<sequence length="259" mass="29461">MVAMAASTYFFLNSFSYHDMTRNNLRGTPGPKVAHGIIKKNDGSSRSLLAKDLTKVNATEVRANKASFLKPIMMLGQNKNYLDMIPDLGFGSMLSDGFVFRQNFQIRSYEVGSDQAVTIETLMNLLQETSINHLKAIGVWGGGSGLTREMCKIKNLIWVMSKLQVAVDRYPIWFQMGVLNSYDVWSRPPWMNAVKKVYSRMVKALRKKTIETSLKVNNEHSIMLCFPQSLTDARRTKSEVYEGFRMCIVMNCLMLLSKR</sequence>
<dbReference type="GO" id="GO:0009507">
    <property type="term" value="C:chloroplast"/>
    <property type="evidence" value="ECO:0007669"/>
    <property type="project" value="UniProtKB-SubCell"/>
</dbReference>
<dbReference type="PANTHER" id="PTHR31727">
    <property type="entry name" value="OLEOYL-ACYL CARRIER PROTEIN THIOESTERASE 1, CHLOROPLASTIC"/>
    <property type="match status" value="1"/>
</dbReference>
<keyword evidence="6 8" id="KW-0378">Hydrolase</keyword>
<protein>
    <recommendedName>
        <fullName evidence="6">Acyl-[acyl-carrier-protein] hydrolase</fullName>
        <ecNumber evidence="6">3.1.2.-</ecNumber>
    </recommendedName>
</protein>
<gene>
    <name evidence="8" type="ORF">HanXRQr2_Chr10g0457471</name>
</gene>
<dbReference type="EMBL" id="MNCJ02000325">
    <property type="protein sequence ID" value="KAF5787851.1"/>
    <property type="molecule type" value="Genomic_DNA"/>
</dbReference>
<comment type="similarity">
    <text evidence="2 6">Belongs to the acyl-ACP thioesterase family.</text>
</comment>
<evidence type="ECO:0000256" key="5">
    <source>
        <dbReference type="ARBA" id="ARBA00022946"/>
    </source>
</evidence>
<comment type="function">
    <text evidence="6">Plays an essential role in chain termination during de novo fatty acid synthesis.</text>
</comment>
<dbReference type="SUPFAM" id="SSF54637">
    <property type="entry name" value="Thioesterase/thiol ester dehydrase-isomerase"/>
    <property type="match status" value="1"/>
</dbReference>
<dbReference type="Pfam" id="PF01643">
    <property type="entry name" value="Acyl-ACP_TE"/>
    <property type="match status" value="1"/>
</dbReference>
<evidence type="ECO:0000313" key="9">
    <source>
        <dbReference type="Proteomes" id="UP000215914"/>
    </source>
</evidence>
<evidence type="ECO:0000256" key="1">
    <source>
        <dbReference type="ARBA" id="ARBA00004229"/>
    </source>
</evidence>
<keyword evidence="3 6" id="KW-0150">Chloroplast</keyword>
<dbReference type="InterPro" id="IPR045023">
    <property type="entry name" value="FATA/B"/>
</dbReference>
<dbReference type="Proteomes" id="UP000215914">
    <property type="component" value="Unassembled WGS sequence"/>
</dbReference>
<accession>A0A9K3N5B6</accession>
<dbReference type="PANTHER" id="PTHR31727:SF13">
    <property type="entry name" value="ACYL-[ACYL-CARRIER-PROTEIN] HYDROLASE"/>
    <property type="match status" value="1"/>
</dbReference>
<evidence type="ECO:0000256" key="4">
    <source>
        <dbReference type="ARBA" id="ARBA00022640"/>
    </source>
</evidence>
<dbReference type="GO" id="GO:0016297">
    <property type="term" value="F:fatty acyl-[ACP] hydrolase activity"/>
    <property type="evidence" value="ECO:0000318"/>
    <property type="project" value="GO_Central"/>
</dbReference>
<reference evidence="8" key="1">
    <citation type="journal article" date="2017" name="Nature">
        <title>The sunflower genome provides insights into oil metabolism, flowering and Asterid evolution.</title>
        <authorList>
            <person name="Badouin H."/>
            <person name="Gouzy J."/>
            <person name="Grassa C.J."/>
            <person name="Murat F."/>
            <person name="Staton S.E."/>
            <person name="Cottret L."/>
            <person name="Lelandais-Briere C."/>
            <person name="Owens G.L."/>
            <person name="Carrere S."/>
            <person name="Mayjonade B."/>
            <person name="Legrand L."/>
            <person name="Gill N."/>
            <person name="Kane N.C."/>
            <person name="Bowers J.E."/>
            <person name="Hubner S."/>
            <person name="Bellec A."/>
            <person name="Berard A."/>
            <person name="Berges H."/>
            <person name="Blanchet N."/>
            <person name="Boniface M.C."/>
            <person name="Brunel D."/>
            <person name="Catrice O."/>
            <person name="Chaidir N."/>
            <person name="Claudel C."/>
            <person name="Donnadieu C."/>
            <person name="Faraut T."/>
            <person name="Fievet G."/>
            <person name="Helmstetter N."/>
            <person name="King M."/>
            <person name="Knapp S.J."/>
            <person name="Lai Z."/>
            <person name="Le Paslier M.C."/>
            <person name="Lippi Y."/>
            <person name="Lorenzon L."/>
            <person name="Mandel J.R."/>
            <person name="Marage G."/>
            <person name="Marchand G."/>
            <person name="Marquand E."/>
            <person name="Bret-Mestries E."/>
            <person name="Morien E."/>
            <person name="Nambeesan S."/>
            <person name="Nguyen T."/>
            <person name="Pegot-Espagnet P."/>
            <person name="Pouilly N."/>
            <person name="Raftis F."/>
            <person name="Sallet E."/>
            <person name="Schiex T."/>
            <person name="Thomas J."/>
            <person name="Vandecasteele C."/>
            <person name="Vares D."/>
            <person name="Vear F."/>
            <person name="Vautrin S."/>
            <person name="Crespi M."/>
            <person name="Mangin B."/>
            <person name="Burke J.M."/>
            <person name="Salse J."/>
            <person name="Munos S."/>
            <person name="Vincourt P."/>
            <person name="Rieseberg L.H."/>
            <person name="Langlade N.B."/>
        </authorList>
    </citation>
    <scope>NUCLEOTIDE SEQUENCE</scope>
    <source>
        <tissue evidence="8">Leaves</tissue>
    </source>
</reference>
<keyword evidence="9" id="KW-1185">Reference proteome</keyword>
<feature type="domain" description="Acyl-ACP thioesterase N-terminal hotdog" evidence="7">
    <location>
        <begin position="98"/>
        <end position="176"/>
    </location>
</feature>
<evidence type="ECO:0000256" key="3">
    <source>
        <dbReference type="ARBA" id="ARBA00022528"/>
    </source>
</evidence>
<keyword evidence="6" id="KW-0275">Fatty acid biosynthesis</keyword>
<keyword evidence="5" id="KW-0809">Transit peptide</keyword>
<dbReference type="InterPro" id="IPR029069">
    <property type="entry name" value="HotDog_dom_sf"/>
</dbReference>
<comment type="caution">
    <text evidence="8">The sequence shown here is derived from an EMBL/GenBank/DDBJ whole genome shotgun (WGS) entry which is preliminary data.</text>
</comment>
<keyword evidence="4 6" id="KW-0934">Plastid</keyword>
<dbReference type="EC" id="3.1.2.-" evidence="6"/>
<dbReference type="GO" id="GO:0000036">
    <property type="term" value="F:acyl carrier activity"/>
    <property type="evidence" value="ECO:0000318"/>
    <property type="project" value="GO_Central"/>
</dbReference>